<dbReference type="Pfam" id="PF00528">
    <property type="entry name" value="BPD_transp_1"/>
    <property type="match status" value="1"/>
</dbReference>
<dbReference type="GO" id="GO:0006865">
    <property type="term" value="P:amino acid transport"/>
    <property type="evidence" value="ECO:0007669"/>
    <property type="project" value="UniProtKB-KW"/>
</dbReference>
<dbReference type="GO" id="GO:0043190">
    <property type="term" value="C:ATP-binding cassette (ABC) transporter complex"/>
    <property type="evidence" value="ECO:0007669"/>
    <property type="project" value="InterPro"/>
</dbReference>
<dbReference type="NCBIfam" id="TIGR01726">
    <property type="entry name" value="HEQRo_perm_3TM"/>
    <property type="match status" value="1"/>
</dbReference>
<feature type="transmembrane region" description="Helical" evidence="8">
    <location>
        <begin position="82"/>
        <end position="98"/>
    </location>
</feature>
<keyword evidence="4 8" id="KW-0812">Transmembrane</keyword>
<dbReference type="GO" id="GO:0022857">
    <property type="term" value="F:transmembrane transporter activity"/>
    <property type="evidence" value="ECO:0007669"/>
    <property type="project" value="InterPro"/>
</dbReference>
<evidence type="ECO:0000313" key="10">
    <source>
        <dbReference type="EMBL" id="MPM66589.1"/>
    </source>
</evidence>
<evidence type="ECO:0000256" key="4">
    <source>
        <dbReference type="ARBA" id="ARBA00022692"/>
    </source>
</evidence>
<protein>
    <submittedName>
        <fullName evidence="10">Glutamine transport system permease protein GlnP</fullName>
    </submittedName>
</protein>
<evidence type="ECO:0000259" key="9">
    <source>
        <dbReference type="PROSITE" id="PS50928"/>
    </source>
</evidence>
<comment type="caution">
    <text evidence="10">The sequence shown here is derived from an EMBL/GenBank/DDBJ whole genome shotgun (WGS) entry which is preliminary data.</text>
</comment>
<feature type="transmembrane region" description="Helical" evidence="8">
    <location>
        <begin position="177"/>
        <end position="196"/>
    </location>
</feature>
<accession>A0A645BM83</accession>
<dbReference type="InterPro" id="IPR043429">
    <property type="entry name" value="ArtM/GltK/GlnP/TcyL/YhdX-like"/>
</dbReference>
<reference evidence="10" key="1">
    <citation type="submission" date="2019-08" db="EMBL/GenBank/DDBJ databases">
        <authorList>
            <person name="Kucharzyk K."/>
            <person name="Murdoch R.W."/>
            <person name="Higgins S."/>
            <person name="Loffler F."/>
        </authorList>
    </citation>
    <scope>NUCLEOTIDE SEQUENCE</scope>
</reference>
<dbReference type="SUPFAM" id="SSF161098">
    <property type="entry name" value="MetI-like"/>
    <property type="match status" value="1"/>
</dbReference>
<evidence type="ECO:0000256" key="7">
    <source>
        <dbReference type="ARBA" id="ARBA00023136"/>
    </source>
</evidence>
<keyword evidence="7 8" id="KW-0472">Membrane</keyword>
<feature type="transmembrane region" description="Helical" evidence="8">
    <location>
        <begin position="46"/>
        <end position="70"/>
    </location>
</feature>
<comment type="subcellular location">
    <subcellularLocation>
        <location evidence="1">Cell membrane</location>
        <topology evidence="1">Multi-pass membrane protein</topology>
    </subcellularLocation>
</comment>
<dbReference type="PANTHER" id="PTHR30614:SF0">
    <property type="entry name" value="L-CYSTINE TRANSPORT SYSTEM PERMEASE PROTEIN TCYL"/>
    <property type="match status" value="1"/>
</dbReference>
<sequence length="211" mass="23489">MGNLLQQMLVGSVTSLKIFALTLLFSLPLGMLVAKGRMSKNPILSNLVNVYIMIMRGTPLILQLLFVYFAPYYIFGSSYDRFTAVIVGFVINYAAYFAEIYRGGVQSIPVGQYEASLVLGFTKTHTFTHVVAPQVVKRIIPAMGNEVITLVKDTALAQTIGVAELFRVAQNASARQFSTMPIFIAGVFYFLMNAVVSRSFDLLEKKLNYYH</sequence>
<dbReference type="PROSITE" id="PS50928">
    <property type="entry name" value="ABC_TM1"/>
    <property type="match status" value="1"/>
</dbReference>
<evidence type="ECO:0000256" key="2">
    <source>
        <dbReference type="ARBA" id="ARBA00022448"/>
    </source>
</evidence>
<name>A0A645BM83_9ZZZZ</name>
<evidence type="ECO:0000256" key="5">
    <source>
        <dbReference type="ARBA" id="ARBA00022970"/>
    </source>
</evidence>
<organism evidence="10">
    <name type="scientific">bioreactor metagenome</name>
    <dbReference type="NCBI Taxonomy" id="1076179"/>
    <lineage>
        <taxon>unclassified sequences</taxon>
        <taxon>metagenomes</taxon>
        <taxon>ecological metagenomes</taxon>
    </lineage>
</organism>
<dbReference type="InterPro" id="IPR000515">
    <property type="entry name" value="MetI-like"/>
</dbReference>
<keyword evidence="6 8" id="KW-1133">Transmembrane helix</keyword>
<evidence type="ECO:0000256" key="1">
    <source>
        <dbReference type="ARBA" id="ARBA00004651"/>
    </source>
</evidence>
<dbReference type="InterPro" id="IPR010065">
    <property type="entry name" value="AA_ABC_transptr_permease_3TM"/>
</dbReference>
<keyword evidence="2" id="KW-0813">Transport</keyword>
<evidence type="ECO:0000256" key="8">
    <source>
        <dbReference type="SAM" id="Phobius"/>
    </source>
</evidence>
<proteinExistence type="predicted"/>
<keyword evidence="3" id="KW-1003">Cell membrane</keyword>
<evidence type="ECO:0000256" key="6">
    <source>
        <dbReference type="ARBA" id="ARBA00022989"/>
    </source>
</evidence>
<dbReference type="CDD" id="cd06261">
    <property type="entry name" value="TM_PBP2"/>
    <property type="match status" value="1"/>
</dbReference>
<dbReference type="AlphaFoldDB" id="A0A645BM83"/>
<keyword evidence="5" id="KW-0029">Amino-acid transport</keyword>
<dbReference type="PANTHER" id="PTHR30614">
    <property type="entry name" value="MEMBRANE COMPONENT OF AMINO ACID ABC TRANSPORTER"/>
    <property type="match status" value="1"/>
</dbReference>
<gene>
    <name evidence="10" type="primary">glnP_20</name>
    <name evidence="10" type="ORF">SDC9_113499</name>
</gene>
<evidence type="ECO:0000256" key="3">
    <source>
        <dbReference type="ARBA" id="ARBA00022475"/>
    </source>
</evidence>
<dbReference type="Gene3D" id="1.10.3720.10">
    <property type="entry name" value="MetI-like"/>
    <property type="match status" value="1"/>
</dbReference>
<feature type="domain" description="ABC transmembrane type-1" evidence="9">
    <location>
        <begin position="12"/>
        <end position="200"/>
    </location>
</feature>
<dbReference type="InterPro" id="IPR035906">
    <property type="entry name" value="MetI-like_sf"/>
</dbReference>
<feature type="transmembrane region" description="Helical" evidence="8">
    <location>
        <begin position="12"/>
        <end position="34"/>
    </location>
</feature>
<dbReference type="EMBL" id="VSSQ01021180">
    <property type="protein sequence ID" value="MPM66589.1"/>
    <property type="molecule type" value="Genomic_DNA"/>
</dbReference>